<dbReference type="Proteomes" id="UP000689195">
    <property type="component" value="Unassembled WGS sequence"/>
</dbReference>
<dbReference type="EMBL" id="CAJJDO010000044">
    <property type="protein sequence ID" value="CAD8166406.1"/>
    <property type="molecule type" value="Genomic_DNA"/>
</dbReference>
<gene>
    <name evidence="1" type="ORF">PPENT_87.1.T0440132</name>
</gene>
<dbReference type="AlphaFoldDB" id="A0A8S1UVC0"/>
<proteinExistence type="predicted"/>
<reference evidence="1" key="1">
    <citation type="submission" date="2021-01" db="EMBL/GenBank/DDBJ databases">
        <authorList>
            <consortium name="Genoscope - CEA"/>
            <person name="William W."/>
        </authorList>
    </citation>
    <scope>NUCLEOTIDE SEQUENCE</scope>
</reference>
<keyword evidence="2" id="KW-1185">Reference proteome</keyword>
<comment type="caution">
    <text evidence="1">The sequence shown here is derived from an EMBL/GenBank/DDBJ whole genome shotgun (WGS) entry which is preliminary data.</text>
</comment>
<name>A0A8S1UVC0_9CILI</name>
<evidence type="ECO:0000313" key="2">
    <source>
        <dbReference type="Proteomes" id="UP000689195"/>
    </source>
</evidence>
<organism evidence="1 2">
    <name type="scientific">Paramecium pentaurelia</name>
    <dbReference type="NCBI Taxonomy" id="43138"/>
    <lineage>
        <taxon>Eukaryota</taxon>
        <taxon>Sar</taxon>
        <taxon>Alveolata</taxon>
        <taxon>Ciliophora</taxon>
        <taxon>Intramacronucleata</taxon>
        <taxon>Oligohymenophorea</taxon>
        <taxon>Peniculida</taxon>
        <taxon>Parameciidae</taxon>
        <taxon>Paramecium</taxon>
    </lineage>
</organism>
<sequence length="53" mass="6186">MSITQQISISILRSSILKLNQSNSWIANLRNQFIEEIASEIGYYKKYSIFITM</sequence>
<evidence type="ECO:0000313" key="1">
    <source>
        <dbReference type="EMBL" id="CAD8166406.1"/>
    </source>
</evidence>
<protein>
    <submittedName>
        <fullName evidence="1">Uncharacterized protein</fullName>
    </submittedName>
</protein>
<accession>A0A8S1UVC0</accession>